<feature type="transmembrane region" description="Helical" evidence="8">
    <location>
        <begin position="6"/>
        <end position="26"/>
    </location>
</feature>
<evidence type="ECO:0000256" key="5">
    <source>
        <dbReference type="ARBA" id="ARBA00022989"/>
    </source>
</evidence>
<feature type="compositionally biased region" description="Basic and acidic residues" evidence="7">
    <location>
        <begin position="145"/>
        <end position="156"/>
    </location>
</feature>
<comment type="similarity">
    <text evidence="2">Belongs to the CPA3 antiporters (TC 2.A.63) subunit C family.</text>
</comment>
<evidence type="ECO:0000313" key="10">
    <source>
        <dbReference type="Proteomes" id="UP000221394"/>
    </source>
</evidence>
<reference evidence="9 10" key="1">
    <citation type="submission" date="2017-10" db="EMBL/GenBank/DDBJ databases">
        <title>Sequencing the genomes of 1000 actinobacteria strains.</title>
        <authorList>
            <person name="Klenk H.-P."/>
        </authorList>
    </citation>
    <scope>NUCLEOTIDE SEQUENCE [LARGE SCALE GENOMIC DNA]</scope>
    <source>
        <strain evidence="9 10">DSM 21574</strain>
    </source>
</reference>
<dbReference type="InterPro" id="IPR039428">
    <property type="entry name" value="NUOK/Mnh_C1-like"/>
</dbReference>
<proteinExistence type="inferred from homology"/>
<evidence type="ECO:0000256" key="4">
    <source>
        <dbReference type="ARBA" id="ARBA00022692"/>
    </source>
</evidence>
<evidence type="ECO:0000256" key="1">
    <source>
        <dbReference type="ARBA" id="ARBA00004651"/>
    </source>
</evidence>
<dbReference type="Proteomes" id="UP000221394">
    <property type="component" value="Unassembled WGS sequence"/>
</dbReference>
<keyword evidence="6 8" id="KW-0472">Membrane</keyword>
<dbReference type="InterPro" id="IPR050601">
    <property type="entry name" value="CPA3_antiporter_subunitC"/>
</dbReference>
<organism evidence="9 10">
    <name type="scientific">Flavimobilis soli</name>
    <dbReference type="NCBI Taxonomy" id="442709"/>
    <lineage>
        <taxon>Bacteria</taxon>
        <taxon>Bacillati</taxon>
        <taxon>Actinomycetota</taxon>
        <taxon>Actinomycetes</taxon>
        <taxon>Micrococcales</taxon>
        <taxon>Jonesiaceae</taxon>
        <taxon>Flavimobilis</taxon>
    </lineage>
</organism>
<accession>A0A2A9EDD8</accession>
<dbReference type="NCBIfam" id="NF005929">
    <property type="entry name" value="PRK07946.1"/>
    <property type="match status" value="1"/>
</dbReference>
<feature type="compositionally biased region" description="Acidic residues" evidence="7">
    <location>
        <begin position="129"/>
        <end position="144"/>
    </location>
</feature>
<keyword evidence="4 8" id="KW-0812">Transmembrane</keyword>
<evidence type="ECO:0000256" key="6">
    <source>
        <dbReference type="ARBA" id="ARBA00023136"/>
    </source>
</evidence>
<feature type="transmembrane region" description="Helical" evidence="8">
    <location>
        <begin position="73"/>
        <end position="93"/>
    </location>
</feature>
<keyword evidence="5 8" id="KW-1133">Transmembrane helix</keyword>
<comment type="caution">
    <text evidence="9">The sequence shown here is derived from an EMBL/GenBank/DDBJ whole genome shotgun (WGS) entry which is preliminary data.</text>
</comment>
<dbReference type="PANTHER" id="PTHR34583">
    <property type="entry name" value="ANTIPORTER SUBUNIT MNHC2-RELATED"/>
    <property type="match status" value="1"/>
</dbReference>
<sequence>MIDTTPNVVLVVVIGVLFAAGVYLVLERSLSRVLLGTLLMGNGANLLFMVAGGRAGGAPLIGTTAPEDMTDPLPQAMVLTAIVISLGMIGFVMSMAYRSWQLNGHDEVQDDLEDRRVARKAAMNAPAYEDTDSEDSGQSLDDEAADQRDETVHDELDVAALTDPATPPRTEGPR</sequence>
<dbReference type="PANTHER" id="PTHR34583:SF2">
    <property type="entry name" value="ANTIPORTER SUBUNIT MNHC2-RELATED"/>
    <property type="match status" value="1"/>
</dbReference>
<comment type="subcellular location">
    <subcellularLocation>
        <location evidence="1">Cell membrane</location>
        <topology evidence="1">Multi-pass membrane protein</topology>
    </subcellularLocation>
</comment>
<keyword evidence="3" id="KW-1003">Cell membrane</keyword>
<dbReference type="GO" id="GO:0005886">
    <property type="term" value="C:plasma membrane"/>
    <property type="evidence" value="ECO:0007669"/>
    <property type="project" value="UniProtKB-SubCell"/>
</dbReference>
<dbReference type="Pfam" id="PF00420">
    <property type="entry name" value="Oxidored_q2"/>
    <property type="match status" value="1"/>
</dbReference>
<evidence type="ECO:0000313" key="9">
    <source>
        <dbReference type="EMBL" id="PFG37067.1"/>
    </source>
</evidence>
<name>A0A2A9EDD8_9MICO</name>
<feature type="transmembrane region" description="Helical" evidence="8">
    <location>
        <begin position="33"/>
        <end position="53"/>
    </location>
</feature>
<dbReference type="Gene3D" id="1.10.287.3510">
    <property type="match status" value="1"/>
</dbReference>
<protein>
    <submittedName>
        <fullName evidence="9">Multisubunit sodium/proton antiporter MrpC subunit</fullName>
    </submittedName>
</protein>
<dbReference type="EMBL" id="PDJH01000001">
    <property type="protein sequence ID" value="PFG37067.1"/>
    <property type="molecule type" value="Genomic_DNA"/>
</dbReference>
<feature type="region of interest" description="Disordered" evidence="7">
    <location>
        <begin position="122"/>
        <end position="174"/>
    </location>
</feature>
<evidence type="ECO:0000256" key="7">
    <source>
        <dbReference type="SAM" id="MobiDB-lite"/>
    </source>
</evidence>
<dbReference type="RefSeq" id="WP_098458171.1">
    <property type="nucleotide sequence ID" value="NZ_PDJH01000001.1"/>
</dbReference>
<evidence type="ECO:0000256" key="3">
    <source>
        <dbReference type="ARBA" id="ARBA00022475"/>
    </source>
</evidence>
<gene>
    <name evidence="9" type="ORF">ATL41_1815</name>
</gene>
<keyword evidence="10" id="KW-1185">Reference proteome</keyword>
<dbReference type="AlphaFoldDB" id="A0A2A9EDD8"/>
<evidence type="ECO:0000256" key="8">
    <source>
        <dbReference type="SAM" id="Phobius"/>
    </source>
</evidence>
<dbReference type="OrthoDB" id="9799219at2"/>
<evidence type="ECO:0000256" key="2">
    <source>
        <dbReference type="ARBA" id="ARBA00010388"/>
    </source>
</evidence>